<dbReference type="InterPro" id="IPR039425">
    <property type="entry name" value="RNA_pol_sigma-70-like"/>
</dbReference>
<dbReference type="PANTHER" id="PTHR43133:SF8">
    <property type="entry name" value="RNA POLYMERASE SIGMA FACTOR HI_1459-RELATED"/>
    <property type="match status" value="1"/>
</dbReference>
<dbReference type="GO" id="GO:0016987">
    <property type="term" value="F:sigma factor activity"/>
    <property type="evidence" value="ECO:0007669"/>
    <property type="project" value="UniProtKB-KW"/>
</dbReference>
<dbReference type="GO" id="GO:0003677">
    <property type="term" value="F:DNA binding"/>
    <property type="evidence" value="ECO:0007669"/>
    <property type="project" value="UniProtKB-KW"/>
</dbReference>
<evidence type="ECO:0000256" key="1">
    <source>
        <dbReference type="ARBA" id="ARBA00010641"/>
    </source>
</evidence>
<dbReference type="Pfam" id="PF04542">
    <property type="entry name" value="Sigma70_r2"/>
    <property type="match status" value="1"/>
</dbReference>
<evidence type="ECO:0000313" key="9">
    <source>
        <dbReference type="EMBL" id="VAX42718.1"/>
    </source>
</evidence>
<comment type="similarity">
    <text evidence="1">Belongs to the sigma-70 factor family. ECF subfamily.</text>
</comment>
<dbReference type="NCBIfam" id="TIGR02937">
    <property type="entry name" value="sigma70-ECF"/>
    <property type="match status" value="1"/>
</dbReference>
<feature type="compositionally biased region" description="Pro residues" evidence="6">
    <location>
        <begin position="108"/>
        <end position="118"/>
    </location>
</feature>
<evidence type="ECO:0008006" key="10">
    <source>
        <dbReference type="Google" id="ProtNLM"/>
    </source>
</evidence>
<evidence type="ECO:0000256" key="3">
    <source>
        <dbReference type="ARBA" id="ARBA00023082"/>
    </source>
</evidence>
<dbReference type="CDD" id="cd06171">
    <property type="entry name" value="Sigma70_r4"/>
    <property type="match status" value="1"/>
</dbReference>
<dbReference type="InterPro" id="IPR014284">
    <property type="entry name" value="RNA_pol_sigma-70_dom"/>
</dbReference>
<dbReference type="EMBL" id="UOGK01000742">
    <property type="protein sequence ID" value="VAX42718.1"/>
    <property type="molecule type" value="Genomic_DNA"/>
</dbReference>
<evidence type="ECO:0000259" key="7">
    <source>
        <dbReference type="Pfam" id="PF04542"/>
    </source>
</evidence>
<dbReference type="Gene3D" id="1.10.10.10">
    <property type="entry name" value="Winged helix-like DNA-binding domain superfamily/Winged helix DNA-binding domain"/>
    <property type="match status" value="1"/>
</dbReference>
<accession>A0A3B1E182</accession>
<sequence length="211" mass="23449">MPTTTTTTDDRTLLRKTHAGDDPAARELWHRHAGWMLAYARTLVGNRHSLSPDDVVQSVFCRLLALDRRTLRSVREVRPWLAQLIRHEAFNQLRTARRAVQRDASTRPPRPPVGPSAEPPCTTSELAEAMKKLPRRQREVIHLRHIAGMTTDQTAQVLGVPRGTAASRYGTAMGALRGILDSATTPPSPPFTPAEPPFRLRDAHLLLAEGV</sequence>
<dbReference type="InterPro" id="IPR013325">
    <property type="entry name" value="RNA_pol_sigma_r2"/>
</dbReference>
<dbReference type="AlphaFoldDB" id="A0A3B1E182"/>
<dbReference type="InterPro" id="IPR007627">
    <property type="entry name" value="RNA_pol_sigma70_r2"/>
</dbReference>
<dbReference type="SUPFAM" id="SSF88946">
    <property type="entry name" value="Sigma2 domain of RNA polymerase sigma factors"/>
    <property type="match status" value="1"/>
</dbReference>
<feature type="domain" description="RNA polymerase sigma-70 region 4" evidence="8">
    <location>
        <begin position="129"/>
        <end position="177"/>
    </location>
</feature>
<dbReference type="GO" id="GO:0006352">
    <property type="term" value="P:DNA-templated transcription initiation"/>
    <property type="evidence" value="ECO:0007669"/>
    <property type="project" value="InterPro"/>
</dbReference>
<keyword evidence="2" id="KW-0805">Transcription regulation</keyword>
<feature type="region of interest" description="Disordered" evidence="6">
    <location>
        <begin position="97"/>
        <end position="122"/>
    </location>
</feature>
<dbReference type="InterPro" id="IPR036388">
    <property type="entry name" value="WH-like_DNA-bd_sf"/>
</dbReference>
<dbReference type="InterPro" id="IPR007630">
    <property type="entry name" value="RNA_pol_sigma70_r4"/>
</dbReference>
<keyword evidence="4" id="KW-0238">DNA-binding</keyword>
<keyword evidence="5" id="KW-0804">Transcription</keyword>
<proteinExistence type="inferred from homology"/>
<dbReference type="PANTHER" id="PTHR43133">
    <property type="entry name" value="RNA POLYMERASE ECF-TYPE SIGMA FACTO"/>
    <property type="match status" value="1"/>
</dbReference>
<dbReference type="SUPFAM" id="SSF88659">
    <property type="entry name" value="Sigma3 and sigma4 domains of RNA polymerase sigma factors"/>
    <property type="match status" value="1"/>
</dbReference>
<dbReference type="InterPro" id="IPR013324">
    <property type="entry name" value="RNA_pol_sigma_r3/r4-like"/>
</dbReference>
<evidence type="ECO:0000256" key="6">
    <source>
        <dbReference type="SAM" id="MobiDB-lite"/>
    </source>
</evidence>
<feature type="domain" description="RNA polymerase sigma-70 region 2" evidence="7">
    <location>
        <begin position="28"/>
        <end position="98"/>
    </location>
</feature>
<dbReference type="Gene3D" id="1.10.1740.10">
    <property type="match status" value="1"/>
</dbReference>
<evidence type="ECO:0000259" key="8">
    <source>
        <dbReference type="Pfam" id="PF04545"/>
    </source>
</evidence>
<name>A0A3B1E182_9ZZZZ</name>
<gene>
    <name evidence="9" type="ORF">MNBD_PLANCTO03-1099</name>
</gene>
<organism evidence="9">
    <name type="scientific">hydrothermal vent metagenome</name>
    <dbReference type="NCBI Taxonomy" id="652676"/>
    <lineage>
        <taxon>unclassified sequences</taxon>
        <taxon>metagenomes</taxon>
        <taxon>ecological metagenomes</taxon>
    </lineage>
</organism>
<evidence type="ECO:0000256" key="4">
    <source>
        <dbReference type="ARBA" id="ARBA00023125"/>
    </source>
</evidence>
<evidence type="ECO:0000256" key="5">
    <source>
        <dbReference type="ARBA" id="ARBA00023163"/>
    </source>
</evidence>
<dbReference type="Pfam" id="PF04545">
    <property type="entry name" value="Sigma70_r4"/>
    <property type="match status" value="1"/>
</dbReference>
<reference evidence="9" key="1">
    <citation type="submission" date="2018-06" db="EMBL/GenBank/DDBJ databases">
        <authorList>
            <person name="Zhirakovskaya E."/>
        </authorList>
    </citation>
    <scope>NUCLEOTIDE SEQUENCE</scope>
</reference>
<protein>
    <recommendedName>
        <fullName evidence="10">RNA polymerase sigma factor</fullName>
    </recommendedName>
</protein>
<keyword evidence="3" id="KW-0731">Sigma factor</keyword>
<evidence type="ECO:0000256" key="2">
    <source>
        <dbReference type="ARBA" id="ARBA00023015"/>
    </source>
</evidence>